<comment type="similarity">
    <text evidence="1">Belongs to the membrane fusion protein (MFP) (TC 8.A.1) family.</text>
</comment>
<feature type="chain" id="PRO_5039689459" evidence="3">
    <location>
        <begin position="31"/>
        <end position="442"/>
    </location>
</feature>
<feature type="domain" description="YknX-like C-terminal permuted SH3-like" evidence="5">
    <location>
        <begin position="351"/>
        <end position="418"/>
    </location>
</feature>
<dbReference type="InterPro" id="IPR058647">
    <property type="entry name" value="BSH_CzcB-like"/>
</dbReference>
<dbReference type="SUPFAM" id="SSF111369">
    <property type="entry name" value="HlyD-like secretion proteins"/>
    <property type="match status" value="2"/>
</dbReference>
<dbReference type="NCBIfam" id="TIGR01730">
    <property type="entry name" value="RND_mfp"/>
    <property type="match status" value="1"/>
</dbReference>
<dbReference type="Proteomes" id="UP000007523">
    <property type="component" value="Chromosome"/>
</dbReference>
<dbReference type="KEGG" id="pmq:PM3016_1785"/>
<name>H6NH17_9BACL</name>
<dbReference type="PANTHER" id="PTHR30469">
    <property type="entry name" value="MULTIDRUG RESISTANCE PROTEIN MDTA"/>
    <property type="match status" value="1"/>
</dbReference>
<evidence type="ECO:0000256" key="3">
    <source>
        <dbReference type="SAM" id="SignalP"/>
    </source>
</evidence>
<dbReference type="HOGENOM" id="CLU_018816_14_4_9"/>
<dbReference type="RefSeq" id="WP_014369219.1">
    <property type="nucleotide sequence ID" value="NC_016935.1"/>
</dbReference>
<proteinExistence type="inferred from homology"/>
<sequence length="442" mass="47285">MNPVFQSNRNSKRRYAQTLGILLLASSVAAACSPPGAPAAPAAQGETKQKPVKTAKVERHLVADPREQLADVVASVKLDVITKAGGQVTEVLKSKGEAVKAGEVLFRIDSRSAVSAVQKNEVALRSAEQTLDKSREDLKNSRTELLNAIEKAQQTLDDAKKNHNKMMNDYDNGLVTKRQLEQSEETVSNAERDLGIQNDKLKSLDSTNSLASQESQLESNRIAIADAQRDLENYEVKAPADGILTDFTVEKGMTVSQNFTAGQVQSGGAVKFKTELTESAYAAVKNKKELTFYAPAQPDLKEKAVITFLSGVVNAQTKTYTMELQAVNPQGSYAAGSRVLLQLTDEAEETVVAVPTLSIVREGSDAFVYVLNGDKAEKRAIKTGRVKDVYQEVLQGLKEGETIITSGMAQLKDGQTVTTAAASATPAAGSAEAPAAAAAEKK</sequence>
<accession>H6NH17</accession>
<evidence type="ECO:0000256" key="2">
    <source>
        <dbReference type="SAM" id="Coils"/>
    </source>
</evidence>
<evidence type="ECO:0000313" key="7">
    <source>
        <dbReference type="Proteomes" id="UP000007523"/>
    </source>
</evidence>
<dbReference type="Pfam" id="PF25973">
    <property type="entry name" value="BSH_CzcB"/>
    <property type="match status" value="1"/>
</dbReference>
<dbReference type="Gene3D" id="2.40.50.100">
    <property type="match status" value="1"/>
</dbReference>
<evidence type="ECO:0000256" key="1">
    <source>
        <dbReference type="ARBA" id="ARBA00009477"/>
    </source>
</evidence>
<dbReference type="STRING" id="1116391.PM3016_1785"/>
<evidence type="ECO:0000259" key="4">
    <source>
        <dbReference type="Pfam" id="PF25973"/>
    </source>
</evidence>
<keyword evidence="3" id="KW-0732">Signal</keyword>
<keyword evidence="7" id="KW-1185">Reference proteome</keyword>
<dbReference type="InterPro" id="IPR058637">
    <property type="entry name" value="YknX-like_C"/>
</dbReference>
<dbReference type="GO" id="GO:0015562">
    <property type="term" value="F:efflux transmembrane transporter activity"/>
    <property type="evidence" value="ECO:0007669"/>
    <property type="project" value="TreeGrafter"/>
</dbReference>
<reference evidence="6 7" key="1">
    <citation type="journal article" date="2012" name="J. Bacteriol.">
        <title>Complete Genome Sequence of Paenibacillus mucilaginosus 3016, a Bacterium Functional as Microbial Fertilizer.</title>
        <authorList>
            <person name="Ma M."/>
            <person name="Wang Z."/>
            <person name="Li L."/>
            <person name="Jiang X."/>
            <person name="Guan D."/>
            <person name="Cao F."/>
            <person name="Chen H."/>
            <person name="Wang X."/>
            <person name="Shen D."/>
            <person name="Du B."/>
            <person name="Li J."/>
        </authorList>
    </citation>
    <scope>NUCLEOTIDE SEQUENCE [LARGE SCALE GENOMIC DNA]</scope>
    <source>
        <strain evidence="6 7">3016</strain>
    </source>
</reference>
<dbReference type="EMBL" id="CP003235">
    <property type="protein sequence ID" value="AFC28695.1"/>
    <property type="molecule type" value="Genomic_DNA"/>
</dbReference>
<dbReference type="AlphaFoldDB" id="H6NH17"/>
<organism evidence="6 7">
    <name type="scientific">Paenibacillus mucilaginosus 3016</name>
    <dbReference type="NCBI Taxonomy" id="1116391"/>
    <lineage>
        <taxon>Bacteria</taxon>
        <taxon>Bacillati</taxon>
        <taxon>Bacillota</taxon>
        <taxon>Bacilli</taxon>
        <taxon>Bacillales</taxon>
        <taxon>Paenibacillaceae</taxon>
        <taxon>Paenibacillus</taxon>
    </lineage>
</organism>
<dbReference type="InterPro" id="IPR006143">
    <property type="entry name" value="RND_pump_MFP"/>
</dbReference>
<dbReference type="Gene3D" id="2.40.30.170">
    <property type="match status" value="1"/>
</dbReference>
<dbReference type="Pfam" id="PF25989">
    <property type="entry name" value="YknX_C"/>
    <property type="match status" value="1"/>
</dbReference>
<evidence type="ECO:0000259" key="5">
    <source>
        <dbReference type="Pfam" id="PF25989"/>
    </source>
</evidence>
<gene>
    <name evidence="6" type="ORF">PM3016_1785</name>
</gene>
<feature type="signal peptide" evidence="3">
    <location>
        <begin position="1"/>
        <end position="30"/>
    </location>
</feature>
<keyword evidence="2" id="KW-0175">Coiled coil</keyword>
<feature type="coiled-coil region" evidence="2">
    <location>
        <begin position="117"/>
        <end position="237"/>
    </location>
</feature>
<dbReference type="GO" id="GO:1990281">
    <property type="term" value="C:efflux pump complex"/>
    <property type="evidence" value="ECO:0007669"/>
    <property type="project" value="TreeGrafter"/>
</dbReference>
<evidence type="ECO:0000313" key="6">
    <source>
        <dbReference type="EMBL" id="AFC28695.1"/>
    </source>
</evidence>
<dbReference type="Gene3D" id="2.40.420.20">
    <property type="match status" value="1"/>
</dbReference>
<feature type="domain" description="CzcB-like barrel-sandwich hybrid" evidence="4">
    <location>
        <begin position="79"/>
        <end position="259"/>
    </location>
</feature>
<protein>
    <submittedName>
        <fullName evidence="6">RND family efflux transporter MFP subunit</fullName>
    </submittedName>
</protein>